<keyword evidence="4" id="KW-1185">Reference proteome</keyword>
<evidence type="ECO:0000313" key="3">
    <source>
        <dbReference type="EMBL" id="GAQ77813.1"/>
    </source>
</evidence>
<gene>
    <name evidence="3" type="ORF">KFL_000040150</name>
</gene>
<accession>A0A1Y1HIU9</accession>
<organism evidence="3 4">
    <name type="scientific">Klebsormidium nitens</name>
    <name type="common">Green alga</name>
    <name type="synonym">Ulothrix nitens</name>
    <dbReference type="NCBI Taxonomy" id="105231"/>
    <lineage>
        <taxon>Eukaryota</taxon>
        <taxon>Viridiplantae</taxon>
        <taxon>Streptophyta</taxon>
        <taxon>Klebsormidiophyceae</taxon>
        <taxon>Klebsormidiales</taxon>
        <taxon>Klebsormidiaceae</taxon>
        <taxon>Klebsormidium</taxon>
    </lineage>
</organism>
<dbReference type="Proteomes" id="UP000054558">
    <property type="component" value="Unassembled WGS sequence"/>
</dbReference>
<evidence type="ECO:0000256" key="1">
    <source>
        <dbReference type="SAM" id="Coils"/>
    </source>
</evidence>
<evidence type="ECO:0000256" key="2">
    <source>
        <dbReference type="SAM" id="MobiDB-lite"/>
    </source>
</evidence>
<name>A0A1Y1HIU9_KLENI</name>
<dbReference type="OrthoDB" id="58550at2759"/>
<dbReference type="OMA" id="EFGYHIA"/>
<dbReference type="EMBL" id="DF236953">
    <property type="protein sequence ID" value="GAQ77813.1"/>
    <property type="molecule type" value="Genomic_DNA"/>
</dbReference>
<feature type="region of interest" description="Disordered" evidence="2">
    <location>
        <begin position="1"/>
        <end position="24"/>
    </location>
</feature>
<sequence>MGGLALMSSNTGSLSPGRGGGKAVISTEKSSPFLKNATGIMAAIHNLKQRLDFLEQEIKDDLKGKLDYEDQIGHLKKRKAELETRIKKNQQLMENFSHDIGPFESSYKGLVREIDSLYGEAKEKHASALKLLQRDFGYHEAFKRWDDDFSAVPFKPK</sequence>
<feature type="coiled-coil region" evidence="1">
    <location>
        <begin position="37"/>
        <end position="99"/>
    </location>
</feature>
<protein>
    <submittedName>
        <fullName evidence="3">Uncharacterized protein</fullName>
    </submittedName>
</protein>
<evidence type="ECO:0000313" key="4">
    <source>
        <dbReference type="Proteomes" id="UP000054558"/>
    </source>
</evidence>
<keyword evidence="1" id="KW-0175">Coiled coil</keyword>
<reference evidence="3 4" key="1">
    <citation type="journal article" date="2014" name="Nat. Commun.">
        <title>Klebsormidium flaccidum genome reveals primary factors for plant terrestrial adaptation.</title>
        <authorList>
            <person name="Hori K."/>
            <person name="Maruyama F."/>
            <person name="Fujisawa T."/>
            <person name="Togashi T."/>
            <person name="Yamamoto N."/>
            <person name="Seo M."/>
            <person name="Sato S."/>
            <person name="Yamada T."/>
            <person name="Mori H."/>
            <person name="Tajima N."/>
            <person name="Moriyama T."/>
            <person name="Ikeuchi M."/>
            <person name="Watanabe M."/>
            <person name="Wada H."/>
            <person name="Kobayashi K."/>
            <person name="Saito M."/>
            <person name="Masuda T."/>
            <person name="Sasaki-Sekimoto Y."/>
            <person name="Mashiguchi K."/>
            <person name="Awai K."/>
            <person name="Shimojima M."/>
            <person name="Masuda S."/>
            <person name="Iwai M."/>
            <person name="Nobusawa T."/>
            <person name="Narise T."/>
            <person name="Kondo S."/>
            <person name="Saito H."/>
            <person name="Sato R."/>
            <person name="Murakawa M."/>
            <person name="Ihara Y."/>
            <person name="Oshima-Yamada Y."/>
            <person name="Ohtaka K."/>
            <person name="Satoh M."/>
            <person name="Sonobe K."/>
            <person name="Ishii M."/>
            <person name="Ohtani R."/>
            <person name="Kanamori-Sato M."/>
            <person name="Honoki R."/>
            <person name="Miyazaki D."/>
            <person name="Mochizuki H."/>
            <person name="Umetsu J."/>
            <person name="Higashi K."/>
            <person name="Shibata D."/>
            <person name="Kamiya Y."/>
            <person name="Sato N."/>
            <person name="Nakamura Y."/>
            <person name="Tabata S."/>
            <person name="Ida S."/>
            <person name="Kurokawa K."/>
            <person name="Ohta H."/>
        </authorList>
    </citation>
    <scope>NUCLEOTIDE SEQUENCE [LARGE SCALE GENOMIC DNA]</scope>
    <source>
        <strain evidence="3 4">NIES-2285</strain>
    </source>
</reference>
<proteinExistence type="predicted"/>
<dbReference type="AlphaFoldDB" id="A0A1Y1HIU9"/>